<dbReference type="PANTHER" id="PTHR12537">
    <property type="entry name" value="RNA BINDING PROTEIN PUMILIO-RELATED"/>
    <property type="match status" value="1"/>
</dbReference>
<sequence>MFCPISDQWFASRLDIDPLQWTGEALYPMMPFWVDETQIQFNSFVYFECGAVEQPSLATYGVPSQTEQMRQRVWLPEIGSRAIFGYSVVENFDSLRCAELSALLESGGKDREAALDAIEGRVVELSFNELGCRVVQLAISVCGTHASNVLVQELRGHVCACIGSPSANYVIQKIVEVMPGSVVEFISEELVGIGSKTARHRFGCRILCRIFEHSASEATSEVHGVTQRLIDELLYIVGDLCVDHYGHHVVESAIEHGNVEQQHQIASVLRTDLLRYSKDRYGSHVVRKALLLCPRDDQQEMLGVLTNSVDNIAILAGHHFGAFVLRVLPRISRGSANEALRILQATLVSTSTSRQAKRVLRELQRHEV</sequence>
<feature type="repeat" description="Pumilio" evidence="2">
    <location>
        <begin position="267"/>
        <end position="303"/>
    </location>
</feature>
<dbReference type="PROSITE" id="PS50303">
    <property type="entry name" value="PUM_HD"/>
    <property type="match status" value="1"/>
</dbReference>
<name>A0A7S1B215_NOCSC</name>
<gene>
    <name evidence="4" type="ORF">NSCI0253_LOCUS46599</name>
</gene>
<dbReference type="GO" id="GO:0000288">
    <property type="term" value="P:nuclear-transcribed mRNA catabolic process, deadenylation-dependent decay"/>
    <property type="evidence" value="ECO:0007669"/>
    <property type="project" value="TreeGrafter"/>
</dbReference>
<organism evidence="4">
    <name type="scientific">Noctiluca scintillans</name>
    <name type="common">Sea sparkle</name>
    <name type="synonym">Red tide dinoflagellate</name>
    <dbReference type="NCBI Taxonomy" id="2966"/>
    <lineage>
        <taxon>Eukaryota</taxon>
        <taxon>Sar</taxon>
        <taxon>Alveolata</taxon>
        <taxon>Dinophyceae</taxon>
        <taxon>Noctilucales</taxon>
        <taxon>Noctilucaceae</taxon>
        <taxon>Noctiluca</taxon>
    </lineage>
</organism>
<dbReference type="AlphaFoldDB" id="A0A7S1B215"/>
<dbReference type="SUPFAM" id="SSF48371">
    <property type="entry name" value="ARM repeat"/>
    <property type="match status" value="1"/>
</dbReference>
<keyword evidence="1" id="KW-0677">Repeat</keyword>
<proteinExistence type="predicted"/>
<dbReference type="InterPro" id="IPR011989">
    <property type="entry name" value="ARM-like"/>
</dbReference>
<dbReference type="GO" id="GO:0003730">
    <property type="term" value="F:mRNA 3'-UTR binding"/>
    <property type="evidence" value="ECO:0007669"/>
    <property type="project" value="TreeGrafter"/>
</dbReference>
<dbReference type="InterPro" id="IPR033133">
    <property type="entry name" value="PUM-HD"/>
</dbReference>
<evidence type="ECO:0000313" key="4">
    <source>
        <dbReference type="EMBL" id="CAD8872242.1"/>
    </source>
</evidence>
<feature type="repeat" description="Pumilio" evidence="2">
    <location>
        <begin position="117"/>
        <end position="152"/>
    </location>
</feature>
<accession>A0A7S1B215</accession>
<dbReference type="Gene3D" id="1.25.10.10">
    <property type="entry name" value="Leucine-rich Repeat Variant"/>
    <property type="match status" value="1"/>
</dbReference>
<dbReference type="PANTHER" id="PTHR12537:SF12">
    <property type="entry name" value="MATERNAL PROTEIN PUMILIO"/>
    <property type="match status" value="1"/>
</dbReference>
<reference evidence="4" key="1">
    <citation type="submission" date="2021-01" db="EMBL/GenBank/DDBJ databases">
        <authorList>
            <person name="Corre E."/>
            <person name="Pelletier E."/>
            <person name="Niang G."/>
            <person name="Scheremetjew M."/>
            <person name="Finn R."/>
            <person name="Kale V."/>
            <person name="Holt S."/>
            <person name="Cochrane G."/>
            <person name="Meng A."/>
            <person name="Brown T."/>
            <person name="Cohen L."/>
        </authorList>
    </citation>
    <scope>NUCLEOTIDE SEQUENCE</scope>
</reference>
<dbReference type="GO" id="GO:0005737">
    <property type="term" value="C:cytoplasm"/>
    <property type="evidence" value="ECO:0007669"/>
    <property type="project" value="TreeGrafter"/>
</dbReference>
<protein>
    <recommendedName>
        <fullName evidence="3">PUM-HD domain-containing protein</fullName>
    </recommendedName>
</protein>
<feature type="domain" description="PUM-HD" evidence="3">
    <location>
        <begin position="10"/>
        <end position="367"/>
    </location>
</feature>
<evidence type="ECO:0000256" key="2">
    <source>
        <dbReference type="PROSITE-ProRule" id="PRU00317"/>
    </source>
</evidence>
<dbReference type="InterPro" id="IPR001313">
    <property type="entry name" value="Pumilio_RNA-bd_rpt"/>
</dbReference>
<dbReference type="EMBL" id="HBFQ01065593">
    <property type="protein sequence ID" value="CAD8872242.1"/>
    <property type="molecule type" value="Transcribed_RNA"/>
</dbReference>
<dbReference type="SMART" id="SM00025">
    <property type="entry name" value="Pumilio"/>
    <property type="match status" value="5"/>
</dbReference>
<evidence type="ECO:0000259" key="3">
    <source>
        <dbReference type="PROSITE" id="PS50303"/>
    </source>
</evidence>
<dbReference type="PROSITE" id="PS50302">
    <property type="entry name" value="PUM"/>
    <property type="match status" value="2"/>
</dbReference>
<evidence type="ECO:0000256" key="1">
    <source>
        <dbReference type="ARBA" id="ARBA00022737"/>
    </source>
</evidence>
<dbReference type="InterPro" id="IPR016024">
    <property type="entry name" value="ARM-type_fold"/>
</dbReference>
<dbReference type="Pfam" id="PF00806">
    <property type="entry name" value="PUF"/>
    <property type="match status" value="5"/>
</dbReference>